<dbReference type="InterPro" id="IPR010982">
    <property type="entry name" value="Lambda_DNA-bd_dom_sf"/>
</dbReference>
<keyword evidence="3" id="KW-0804">Transcription</keyword>
<evidence type="ECO:0000256" key="3">
    <source>
        <dbReference type="ARBA" id="ARBA00023163"/>
    </source>
</evidence>
<keyword evidence="6" id="KW-1185">Reference proteome</keyword>
<reference evidence="5 6" key="1">
    <citation type="submission" date="2022-08" db="EMBL/GenBank/DDBJ databases">
        <title>Genome Sequence of the sulphate-reducing bacterium, Pseudodesulfovibrio sp. SYK.</title>
        <authorList>
            <person name="Kondo R."/>
            <person name="Kataoka T."/>
        </authorList>
    </citation>
    <scope>NUCLEOTIDE SEQUENCE [LARGE SCALE GENOMIC DNA]</scope>
    <source>
        <strain evidence="5 6">SYK</strain>
    </source>
</reference>
<protein>
    <submittedName>
        <fullName evidence="5">Transcriptional regulator</fullName>
    </submittedName>
</protein>
<feature type="domain" description="HTH cro/C1-type" evidence="4">
    <location>
        <begin position="22"/>
        <end position="76"/>
    </location>
</feature>
<dbReference type="PANTHER" id="PTHR46797:SF23">
    <property type="entry name" value="HTH-TYPE TRANSCRIPTIONAL REGULATOR SUTR"/>
    <property type="match status" value="1"/>
</dbReference>
<evidence type="ECO:0000259" key="4">
    <source>
        <dbReference type="PROSITE" id="PS50943"/>
    </source>
</evidence>
<evidence type="ECO:0000313" key="6">
    <source>
        <dbReference type="Proteomes" id="UP001317742"/>
    </source>
</evidence>
<evidence type="ECO:0000256" key="1">
    <source>
        <dbReference type="ARBA" id="ARBA00023015"/>
    </source>
</evidence>
<evidence type="ECO:0000256" key="2">
    <source>
        <dbReference type="ARBA" id="ARBA00023125"/>
    </source>
</evidence>
<gene>
    <name evidence="5" type="ORF">SYK_16270</name>
</gene>
<organism evidence="5 6">
    <name type="scientific">Pseudodesulfovibrio nedwellii</name>
    <dbReference type="NCBI Taxonomy" id="2973072"/>
    <lineage>
        <taxon>Bacteria</taxon>
        <taxon>Pseudomonadati</taxon>
        <taxon>Thermodesulfobacteriota</taxon>
        <taxon>Desulfovibrionia</taxon>
        <taxon>Desulfovibrionales</taxon>
        <taxon>Desulfovibrionaceae</taxon>
    </lineage>
</organism>
<dbReference type="InterPro" id="IPR001387">
    <property type="entry name" value="Cro/C1-type_HTH"/>
</dbReference>
<dbReference type="InterPro" id="IPR050807">
    <property type="entry name" value="TransReg_Diox_bact_type"/>
</dbReference>
<keyword evidence="2" id="KW-0238">DNA-binding</keyword>
<sequence length="81" mass="9201">MRMSGNYTKQERTFLKRLGKAIKERRTKKGLSQERLAELTGLHRTYVGSAERGERNISALNTKVLADALDCRASDLFRSAE</sequence>
<dbReference type="PANTHER" id="PTHR46797">
    <property type="entry name" value="HTH-TYPE TRANSCRIPTIONAL REGULATOR"/>
    <property type="match status" value="1"/>
</dbReference>
<dbReference type="Proteomes" id="UP001317742">
    <property type="component" value="Chromosome"/>
</dbReference>
<keyword evidence="1" id="KW-0805">Transcription regulation</keyword>
<dbReference type="Gene3D" id="1.10.260.40">
    <property type="entry name" value="lambda repressor-like DNA-binding domains"/>
    <property type="match status" value="1"/>
</dbReference>
<accession>A0ABM8B0I9</accession>
<name>A0ABM8B0I9_9BACT</name>
<dbReference type="Pfam" id="PF01381">
    <property type="entry name" value="HTH_3"/>
    <property type="match status" value="1"/>
</dbReference>
<proteinExistence type="predicted"/>
<evidence type="ECO:0000313" key="5">
    <source>
        <dbReference type="EMBL" id="BDQ37267.1"/>
    </source>
</evidence>
<dbReference type="PROSITE" id="PS50943">
    <property type="entry name" value="HTH_CROC1"/>
    <property type="match status" value="1"/>
</dbReference>
<dbReference type="SMART" id="SM00530">
    <property type="entry name" value="HTH_XRE"/>
    <property type="match status" value="1"/>
</dbReference>
<dbReference type="EMBL" id="AP026709">
    <property type="protein sequence ID" value="BDQ37267.1"/>
    <property type="molecule type" value="Genomic_DNA"/>
</dbReference>
<dbReference type="SUPFAM" id="SSF47413">
    <property type="entry name" value="lambda repressor-like DNA-binding domains"/>
    <property type="match status" value="1"/>
</dbReference>
<dbReference type="CDD" id="cd00093">
    <property type="entry name" value="HTH_XRE"/>
    <property type="match status" value="1"/>
</dbReference>